<evidence type="ECO:0000313" key="2">
    <source>
        <dbReference type="EMBL" id="MVO08354.1"/>
    </source>
</evidence>
<keyword evidence="1" id="KW-0472">Membrane</keyword>
<proteinExistence type="predicted"/>
<reference evidence="3" key="1">
    <citation type="submission" date="2019-05" db="EMBL/GenBank/DDBJ databases">
        <title>Flavobacterium profundi sp. nov., isolated from a deep-sea seamount.</title>
        <authorList>
            <person name="Zhang D.-C."/>
        </authorList>
    </citation>
    <scope>NUCLEOTIDE SEQUENCE [LARGE SCALE GENOMIC DNA]</scope>
    <source>
        <strain evidence="3">TP390</strain>
    </source>
</reference>
<keyword evidence="1" id="KW-1133">Transmembrane helix</keyword>
<name>A0A6I4IFF5_9FLAO</name>
<dbReference type="AlphaFoldDB" id="A0A6I4IFF5"/>
<feature type="transmembrane region" description="Helical" evidence="1">
    <location>
        <begin position="34"/>
        <end position="67"/>
    </location>
</feature>
<dbReference type="EMBL" id="WQLW01000002">
    <property type="protein sequence ID" value="MVO08354.1"/>
    <property type="molecule type" value="Genomic_DNA"/>
</dbReference>
<accession>A0A6I4IFF5</accession>
<evidence type="ECO:0000256" key="1">
    <source>
        <dbReference type="SAM" id="Phobius"/>
    </source>
</evidence>
<dbReference type="RefSeq" id="WP_140996746.1">
    <property type="nucleotide sequence ID" value="NZ_VDCZ01000002.1"/>
</dbReference>
<comment type="caution">
    <text evidence="2">The sequence shown here is derived from an EMBL/GenBank/DDBJ whole genome shotgun (WGS) entry which is preliminary data.</text>
</comment>
<gene>
    <name evidence="2" type="ORF">GOQ30_04140</name>
</gene>
<sequence length="159" mass="19159">MKNNFKFVSNKLDIHHSDLKINISTKQSFHWSELVYFVILPMFLSVFLVDRIIAPILCILIFSIYFLIRLPKSVFYYEIEIDLVDKIVFKKNFKGNQLINKRKVIDVISMENFHFKEINRNGKNCYVLIYQISKINEELIMMNSEDYIKFKEILEQYNQ</sequence>
<evidence type="ECO:0000313" key="3">
    <source>
        <dbReference type="Proteomes" id="UP000431264"/>
    </source>
</evidence>
<keyword evidence="1" id="KW-0812">Transmembrane</keyword>
<dbReference type="Proteomes" id="UP000431264">
    <property type="component" value="Unassembled WGS sequence"/>
</dbReference>
<protein>
    <submittedName>
        <fullName evidence="2">Uncharacterized protein</fullName>
    </submittedName>
</protein>
<organism evidence="2 3">
    <name type="scientific">Flavobacterium profundi</name>
    <dbReference type="NCBI Taxonomy" id="1774945"/>
    <lineage>
        <taxon>Bacteria</taxon>
        <taxon>Pseudomonadati</taxon>
        <taxon>Bacteroidota</taxon>
        <taxon>Flavobacteriia</taxon>
        <taxon>Flavobacteriales</taxon>
        <taxon>Flavobacteriaceae</taxon>
        <taxon>Flavobacterium</taxon>
    </lineage>
</organism>
<keyword evidence="3" id="KW-1185">Reference proteome</keyword>